<evidence type="ECO:0000259" key="5">
    <source>
        <dbReference type="Pfam" id="PF25973"/>
    </source>
</evidence>
<dbReference type="Pfam" id="PF25975">
    <property type="entry name" value="CzcB_C"/>
    <property type="match status" value="1"/>
</dbReference>
<reference evidence="7 8" key="1">
    <citation type="submission" date="2019-02" db="EMBL/GenBank/DDBJ databases">
        <title>Deep-cultivation of Planctomycetes and their phenomic and genomic characterization uncovers novel biology.</title>
        <authorList>
            <person name="Wiegand S."/>
            <person name="Jogler M."/>
            <person name="Boedeker C."/>
            <person name="Pinto D."/>
            <person name="Vollmers J."/>
            <person name="Rivas-Marin E."/>
            <person name="Kohn T."/>
            <person name="Peeters S.H."/>
            <person name="Heuer A."/>
            <person name="Rast P."/>
            <person name="Oberbeckmann S."/>
            <person name="Bunk B."/>
            <person name="Jeske O."/>
            <person name="Meyerdierks A."/>
            <person name="Storesund J.E."/>
            <person name="Kallscheuer N."/>
            <person name="Luecker S."/>
            <person name="Lage O.M."/>
            <person name="Pohl T."/>
            <person name="Merkel B.J."/>
            <person name="Hornburger P."/>
            <person name="Mueller R.-W."/>
            <person name="Bruemmer F."/>
            <person name="Labrenz M."/>
            <person name="Spormann A.M."/>
            <person name="Op Den Camp H."/>
            <person name="Overmann J."/>
            <person name="Amann R."/>
            <person name="Jetten M.S.M."/>
            <person name="Mascher T."/>
            <person name="Medema M.H."/>
            <person name="Devos D.P."/>
            <person name="Kaster A.-K."/>
            <person name="Ovreas L."/>
            <person name="Rohde M."/>
            <person name="Galperin M.Y."/>
            <person name="Jogler C."/>
        </authorList>
    </citation>
    <scope>NUCLEOTIDE SEQUENCE [LARGE SCALE GENOMIC DNA]</scope>
    <source>
        <strain evidence="7 8">CA13</strain>
    </source>
</reference>
<dbReference type="InterPro" id="IPR058649">
    <property type="entry name" value="CzcB_C"/>
</dbReference>
<dbReference type="PANTHER" id="PTHR30097:SF4">
    <property type="entry name" value="SLR6042 PROTEIN"/>
    <property type="match status" value="1"/>
</dbReference>
<organism evidence="7 8">
    <name type="scientific">Novipirellula herctigrandis</name>
    <dbReference type="NCBI Taxonomy" id="2527986"/>
    <lineage>
        <taxon>Bacteria</taxon>
        <taxon>Pseudomonadati</taxon>
        <taxon>Planctomycetota</taxon>
        <taxon>Planctomycetia</taxon>
        <taxon>Pirellulales</taxon>
        <taxon>Pirellulaceae</taxon>
        <taxon>Novipirellula</taxon>
    </lineage>
</organism>
<dbReference type="FunFam" id="2.40.30.170:FF:000010">
    <property type="entry name" value="Efflux RND transporter periplasmic adaptor subunit"/>
    <property type="match status" value="1"/>
</dbReference>
<dbReference type="Gene3D" id="2.40.50.100">
    <property type="match status" value="1"/>
</dbReference>
<evidence type="ECO:0000256" key="1">
    <source>
        <dbReference type="ARBA" id="ARBA00009477"/>
    </source>
</evidence>
<dbReference type="RefSeq" id="WP_146401728.1">
    <property type="nucleotide sequence ID" value="NZ_SJPJ01000001.1"/>
</dbReference>
<keyword evidence="3" id="KW-1133">Transmembrane helix</keyword>
<sequence length="487" mass="52460">MSKKLVYAVSLCAVIVAGGWLFWALLPDEPVITATQSTASTELQTEINTVRLTPENRVSVGIVVETAKVHSLVPTRTLPGRLDYDQDLHVAIKSACDGIVTEVMAHPGTMVSRGQVVATIVSPEVGQARSLVQSRLADQSLAESARDRDHAICLGVQRLVEMIREGKTPDQIEEELADESLGVYRRTLISAYTRERLAKEVAKSSREAASRGALAGRIQSERENEQQAAEASLASLADSSLFEVHQKCKQSEAAFAAAKREVKISLQRLNALLGPAAPHATETTFDTGQSDTISNVDLVSPIDGTVEERLLTATERVIAGDSIFTIADTDRLWAVADVRERDWSAITVSTGQRVKVTLPAMEEAAFDAEIIIVGRRVDPATGAAPLVAALQSSDTRLRPGLFLRMKVPTGPPTDVIAVPEQAVVVHENESFVFVAEGEDTFRRVNVSTGRSEDGYTEIECGIDEGDPVVVAGVFKLKSELLLAGEGE</sequence>
<evidence type="ECO:0000256" key="2">
    <source>
        <dbReference type="ARBA" id="ARBA00022448"/>
    </source>
</evidence>
<dbReference type="Pfam" id="PF25973">
    <property type="entry name" value="BSH_CzcB"/>
    <property type="match status" value="1"/>
</dbReference>
<accession>A0A5C5ZA02</accession>
<dbReference type="Pfam" id="PF25954">
    <property type="entry name" value="Beta-barrel_RND_2"/>
    <property type="match status" value="1"/>
</dbReference>
<dbReference type="Proteomes" id="UP000315010">
    <property type="component" value="Unassembled WGS sequence"/>
</dbReference>
<gene>
    <name evidence="7" type="primary">czcB</name>
    <name evidence="7" type="ORF">CA13_56300</name>
</gene>
<evidence type="ECO:0000259" key="4">
    <source>
        <dbReference type="Pfam" id="PF25954"/>
    </source>
</evidence>
<dbReference type="GO" id="GO:0022857">
    <property type="term" value="F:transmembrane transporter activity"/>
    <property type="evidence" value="ECO:0007669"/>
    <property type="project" value="InterPro"/>
</dbReference>
<name>A0A5C5ZA02_9BACT</name>
<keyword evidence="3" id="KW-0472">Membrane</keyword>
<dbReference type="AlphaFoldDB" id="A0A5C5ZA02"/>
<dbReference type="InterPro" id="IPR006143">
    <property type="entry name" value="RND_pump_MFP"/>
</dbReference>
<proteinExistence type="inferred from homology"/>
<evidence type="ECO:0000313" key="8">
    <source>
        <dbReference type="Proteomes" id="UP000315010"/>
    </source>
</evidence>
<dbReference type="NCBIfam" id="TIGR01730">
    <property type="entry name" value="RND_mfp"/>
    <property type="match status" value="1"/>
</dbReference>
<protein>
    <submittedName>
        <fullName evidence="7">Cobalt-zinc-cadmium resistance protein CzcB</fullName>
    </submittedName>
</protein>
<comment type="caution">
    <text evidence="7">The sequence shown here is derived from an EMBL/GenBank/DDBJ whole genome shotgun (WGS) entry which is preliminary data.</text>
</comment>
<dbReference type="PANTHER" id="PTHR30097">
    <property type="entry name" value="CATION EFFLUX SYSTEM PROTEIN CUSB"/>
    <property type="match status" value="1"/>
</dbReference>
<dbReference type="InterPro" id="IPR051909">
    <property type="entry name" value="MFP_Cation_Efflux"/>
</dbReference>
<dbReference type="InterPro" id="IPR058792">
    <property type="entry name" value="Beta-barrel_RND_2"/>
</dbReference>
<evidence type="ECO:0000313" key="7">
    <source>
        <dbReference type="EMBL" id="TWT84154.1"/>
    </source>
</evidence>
<dbReference type="EMBL" id="SJPJ01000001">
    <property type="protein sequence ID" value="TWT84154.1"/>
    <property type="molecule type" value="Genomic_DNA"/>
</dbReference>
<feature type="domain" description="CzcB-like C-terminal circularly permuted SH3-like" evidence="6">
    <location>
        <begin position="416"/>
        <end position="477"/>
    </location>
</feature>
<dbReference type="GO" id="GO:0060003">
    <property type="term" value="P:copper ion export"/>
    <property type="evidence" value="ECO:0007669"/>
    <property type="project" value="TreeGrafter"/>
</dbReference>
<keyword evidence="3" id="KW-0812">Transmembrane</keyword>
<keyword evidence="2" id="KW-0813">Transport</keyword>
<feature type="domain" description="CzcB-like barrel-sandwich hybrid" evidence="5">
    <location>
        <begin position="91"/>
        <end position="328"/>
    </location>
</feature>
<dbReference type="Gene3D" id="2.40.30.170">
    <property type="match status" value="1"/>
</dbReference>
<feature type="transmembrane region" description="Helical" evidence="3">
    <location>
        <begin position="5"/>
        <end position="26"/>
    </location>
</feature>
<dbReference type="OrthoDB" id="9806939at2"/>
<dbReference type="GO" id="GO:0016020">
    <property type="term" value="C:membrane"/>
    <property type="evidence" value="ECO:0007669"/>
    <property type="project" value="InterPro"/>
</dbReference>
<dbReference type="InterPro" id="IPR058647">
    <property type="entry name" value="BSH_CzcB-like"/>
</dbReference>
<keyword evidence="8" id="KW-1185">Reference proteome</keyword>
<evidence type="ECO:0000256" key="3">
    <source>
        <dbReference type="SAM" id="Phobius"/>
    </source>
</evidence>
<feature type="domain" description="CusB-like beta-barrel" evidence="4">
    <location>
        <begin position="332"/>
        <end position="407"/>
    </location>
</feature>
<dbReference type="GO" id="GO:0030313">
    <property type="term" value="C:cell envelope"/>
    <property type="evidence" value="ECO:0007669"/>
    <property type="project" value="TreeGrafter"/>
</dbReference>
<dbReference type="GO" id="GO:0015679">
    <property type="term" value="P:plasma membrane copper ion transport"/>
    <property type="evidence" value="ECO:0007669"/>
    <property type="project" value="TreeGrafter"/>
</dbReference>
<dbReference type="Gene3D" id="2.40.420.20">
    <property type="match status" value="1"/>
</dbReference>
<dbReference type="SUPFAM" id="SSF111369">
    <property type="entry name" value="HlyD-like secretion proteins"/>
    <property type="match status" value="1"/>
</dbReference>
<comment type="similarity">
    <text evidence="1">Belongs to the membrane fusion protein (MFP) (TC 8.A.1) family.</text>
</comment>
<evidence type="ECO:0000259" key="6">
    <source>
        <dbReference type="Pfam" id="PF25975"/>
    </source>
</evidence>